<name>A0ABZ2UKM8_9FLAO</name>
<evidence type="ECO:0000259" key="1">
    <source>
        <dbReference type="Pfam" id="PF14509"/>
    </source>
</evidence>
<dbReference type="PANTHER" id="PTHR35803:SF2">
    <property type="entry name" value="RETAINING ALPHA-GALACTOSIDASE"/>
    <property type="match status" value="1"/>
</dbReference>
<dbReference type="Pfam" id="PF14509">
    <property type="entry name" value="GH97_C"/>
    <property type="match status" value="1"/>
</dbReference>
<dbReference type="GO" id="GO:0016787">
    <property type="term" value="F:hydrolase activity"/>
    <property type="evidence" value="ECO:0007669"/>
    <property type="project" value="UniProtKB-KW"/>
</dbReference>
<dbReference type="EMBL" id="CP150845">
    <property type="protein sequence ID" value="WYZ22118.1"/>
    <property type="molecule type" value="Genomic_DNA"/>
</dbReference>
<dbReference type="Proteomes" id="UP001623852">
    <property type="component" value="Chromosome"/>
</dbReference>
<keyword evidence="3" id="KW-1185">Reference proteome</keyword>
<dbReference type="InterPro" id="IPR029483">
    <property type="entry name" value="GH97_C"/>
</dbReference>
<dbReference type="InterPro" id="IPR052720">
    <property type="entry name" value="Glycosyl_hydrolase_97"/>
</dbReference>
<accession>A0ABZ2UKM8</accession>
<feature type="domain" description="Glycosyl-hydrolase 97 C-terminal oligomerisation" evidence="1">
    <location>
        <begin position="1"/>
        <end position="70"/>
    </location>
</feature>
<dbReference type="InterPro" id="IPR013780">
    <property type="entry name" value="Glyco_hydro_b"/>
</dbReference>
<sequence>MARKKGNQWYLGGLNGKDKLQTLKINFDFLGKGNFKLKLIKDGENDKSFAVKVIKVKKEDVLNVECLPRG</sequence>
<dbReference type="PANTHER" id="PTHR35803">
    <property type="entry name" value="GLUCAN 1,4-ALPHA-GLUCOSIDASE SUSB-RELATED"/>
    <property type="match status" value="1"/>
</dbReference>
<organism evidence="2 3">
    <name type="scientific">Flavobacterium soyae</name>
    <dbReference type="NCBI Taxonomy" id="2903098"/>
    <lineage>
        <taxon>Bacteria</taxon>
        <taxon>Pseudomonadati</taxon>
        <taxon>Bacteroidota</taxon>
        <taxon>Flavobacteriia</taxon>
        <taxon>Flavobacteriales</taxon>
        <taxon>Flavobacteriaceae</taxon>
        <taxon>Flavobacterium</taxon>
    </lineage>
</organism>
<dbReference type="RefSeq" id="WP_406845642.1">
    <property type="nucleotide sequence ID" value="NZ_CP150845.1"/>
</dbReference>
<reference evidence="2 3" key="1">
    <citation type="submission" date="2024-03" db="EMBL/GenBank/DDBJ databases">
        <title>Flavobacterium soyae.</title>
        <authorList>
            <person name="Zheng W."/>
        </authorList>
    </citation>
    <scope>NUCLEOTIDE SEQUENCE [LARGE SCALE GENOMIC DNA]</scope>
    <source>
        <strain evidence="2 3">55</strain>
    </source>
</reference>
<protein>
    <submittedName>
        <fullName evidence="2">Glycoside hydrolase family 97 C-terminal domain-containing protein</fullName>
    </submittedName>
</protein>
<proteinExistence type="predicted"/>
<dbReference type="Gene3D" id="2.60.40.1180">
    <property type="entry name" value="Golgi alpha-mannosidase II"/>
    <property type="match status" value="1"/>
</dbReference>
<evidence type="ECO:0000313" key="2">
    <source>
        <dbReference type="EMBL" id="WYZ22118.1"/>
    </source>
</evidence>
<evidence type="ECO:0000313" key="3">
    <source>
        <dbReference type="Proteomes" id="UP001623852"/>
    </source>
</evidence>
<gene>
    <name evidence="2" type="ORF">AABD74_15185</name>
</gene>
<keyword evidence="2" id="KW-0378">Hydrolase</keyword>